<comment type="subunit">
    <text evidence="4">Part of the 50S ribosomal subunit.</text>
</comment>
<comment type="function">
    <text evidence="4 6">This protein is one of the early assembly proteins of the 50S ribosomal subunit, although it is not seen to bind rRNA by itself. It is important during the early stages of 50S assembly.</text>
</comment>
<evidence type="ECO:0000256" key="1">
    <source>
        <dbReference type="ARBA" id="ARBA00006227"/>
    </source>
</evidence>
<dbReference type="EMBL" id="QWKZ01000120">
    <property type="protein sequence ID" value="RIH82175.1"/>
    <property type="molecule type" value="Genomic_DNA"/>
</dbReference>
<dbReference type="SUPFAM" id="SSF52161">
    <property type="entry name" value="Ribosomal protein L13"/>
    <property type="match status" value="1"/>
</dbReference>
<dbReference type="PANTHER" id="PTHR11545">
    <property type="entry name" value="RIBOSOMAL PROTEIN L13"/>
    <property type="match status" value="1"/>
</dbReference>
<dbReference type="InterPro" id="IPR023563">
    <property type="entry name" value="Ribosomal_uL13_CS"/>
</dbReference>
<keyword evidence="2 4" id="KW-0689">Ribosomal protein</keyword>
<keyword evidence="3 4" id="KW-0687">Ribonucleoprotein</keyword>
<sequence>MAVFKTYVPEPQEPGWVLIDAAGQPLGRVASRIAALLRGKHKPHFTPNMAVGDCVVVINADKVVLKGSKPRTKVYTRYSGYPGGLKRIPASVMLAQKPVKMVEHAVKGMLPKGPLGRVMFRRLKVYAGPQHPHAAQKPVKMEVK</sequence>
<keyword evidence="8" id="KW-1185">Reference proteome</keyword>
<dbReference type="HAMAP" id="MF_01366">
    <property type="entry name" value="Ribosomal_uL13"/>
    <property type="match status" value="1"/>
</dbReference>
<dbReference type="Proteomes" id="UP000265800">
    <property type="component" value="Unassembled WGS sequence"/>
</dbReference>
<evidence type="ECO:0000256" key="6">
    <source>
        <dbReference type="RuleBase" id="RU003878"/>
    </source>
</evidence>
<dbReference type="GO" id="GO:0003729">
    <property type="term" value="F:mRNA binding"/>
    <property type="evidence" value="ECO:0007669"/>
    <property type="project" value="TreeGrafter"/>
</dbReference>
<dbReference type="InterPro" id="IPR036899">
    <property type="entry name" value="Ribosomal_uL13_sf"/>
</dbReference>
<protein>
    <recommendedName>
        <fullName evidence="4">Large ribosomal subunit protein uL13</fullName>
    </recommendedName>
</protein>
<evidence type="ECO:0000256" key="4">
    <source>
        <dbReference type="HAMAP-Rule" id="MF_01366"/>
    </source>
</evidence>
<evidence type="ECO:0000256" key="5">
    <source>
        <dbReference type="RuleBase" id="RU003877"/>
    </source>
</evidence>
<dbReference type="GO" id="GO:0017148">
    <property type="term" value="P:negative regulation of translation"/>
    <property type="evidence" value="ECO:0007669"/>
    <property type="project" value="TreeGrafter"/>
</dbReference>
<name>A0A399ECW7_9DEIN</name>
<dbReference type="InterPro" id="IPR005822">
    <property type="entry name" value="Ribosomal_uL13"/>
</dbReference>
<evidence type="ECO:0000313" key="7">
    <source>
        <dbReference type="EMBL" id="RIH82175.1"/>
    </source>
</evidence>
<dbReference type="PROSITE" id="PS00783">
    <property type="entry name" value="RIBOSOMAL_L13"/>
    <property type="match status" value="1"/>
</dbReference>
<dbReference type="GO" id="GO:0003735">
    <property type="term" value="F:structural constituent of ribosome"/>
    <property type="evidence" value="ECO:0007669"/>
    <property type="project" value="InterPro"/>
</dbReference>
<comment type="caution">
    <text evidence="7">The sequence shown here is derived from an EMBL/GenBank/DDBJ whole genome shotgun (WGS) entry which is preliminary data.</text>
</comment>
<evidence type="ECO:0000313" key="8">
    <source>
        <dbReference type="Proteomes" id="UP000265800"/>
    </source>
</evidence>
<evidence type="ECO:0000256" key="2">
    <source>
        <dbReference type="ARBA" id="ARBA00022980"/>
    </source>
</evidence>
<organism evidence="7 8">
    <name type="scientific">Meiothermus luteus</name>
    <dbReference type="NCBI Taxonomy" id="2026184"/>
    <lineage>
        <taxon>Bacteria</taxon>
        <taxon>Thermotogati</taxon>
        <taxon>Deinococcota</taxon>
        <taxon>Deinococci</taxon>
        <taxon>Thermales</taxon>
        <taxon>Thermaceae</taxon>
        <taxon>Meiothermus</taxon>
    </lineage>
</organism>
<dbReference type="InterPro" id="IPR005823">
    <property type="entry name" value="Ribosomal_uL13_bac-type"/>
</dbReference>
<dbReference type="GO" id="GO:0006412">
    <property type="term" value="P:translation"/>
    <property type="evidence" value="ECO:0007669"/>
    <property type="project" value="UniProtKB-UniRule"/>
</dbReference>
<dbReference type="GO" id="GO:0022625">
    <property type="term" value="C:cytosolic large ribosomal subunit"/>
    <property type="evidence" value="ECO:0007669"/>
    <property type="project" value="TreeGrafter"/>
</dbReference>
<dbReference type="Pfam" id="PF00572">
    <property type="entry name" value="Ribosomal_L13"/>
    <property type="match status" value="1"/>
</dbReference>
<dbReference type="CDD" id="cd00392">
    <property type="entry name" value="Ribosomal_L13"/>
    <property type="match status" value="1"/>
</dbReference>
<evidence type="ECO:0000256" key="3">
    <source>
        <dbReference type="ARBA" id="ARBA00023274"/>
    </source>
</evidence>
<dbReference type="PIRSF" id="PIRSF002181">
    <property type="entry name" value="Ribosomal_L13"/>
    <property type="match status" value="1"/>
</dbReference>
<comment type="similarity">
    <text evidence="1 4 5">Belongs to the universal ribosomal protein uL13 family.</text>
</comment>
<dbReference type="NCBIfam" id="TIGR01066">
    <property type="entry name" value="rplM_bact"/>
    <property type="match status" value="1"/>
</dbReference>
<reference evidence="7 8" key="1">
    <citation type="submission" date="2018-08" db="EMBL/GenBank/DDBJ databases">
        <title>Meiothermus luteus KCTC 52599 genome sequencing project.</title>
        <authorList>
            <person name="Da Costa M.S."/>
            <person name="Albuquerque L."/>
            <person name="Raposo P."/>
            <person name="Froufe H.J.C."/>
            <person name="Barroso C.S."/>
            <person name="Egas C."/>
        </authorList>
    </citation>
    <scope>NUCLEOTIDE SEQUENCE [LARGE SCALE GENOMIC DNA]</scope>
    <source>
        <strain evidence="7 8">KCTC 52599</strain>
    </source>
</reference>
<accession>A0A399ECW7</accession>
<gene>
    <name evidence="4 6 7" type="primary">rplM</name>
    <name evidence="7" type="ORF">Mlute_02574</name>
</gene>
<dbReference type="PANTHER" id="PTHR11545:SF2">
    <property type="entry name" value="LARGE RIBOSOMAL SUBUNIT PROTEIN UL13M"/>
    <property type="match status" value="1"/>
</dbReference>
<proteinExistence type="inferred from homology"/>
<dbReference type="Gene3D" id="3.90.1180.10">
    <property type="entry name" value="Ribosomal protein L13"/>
    <property type="match status" value="1"/>
</dbReference>
<dbReference type="AlphaFoldDB" id="A0A399ECW7"/>